<accession>A0A1I3UPU0</accession>
<organism evidence="1 2">
    <name type="scientific">Paraburkholderia megapolitana</name>
    <dbReference type="NCBI Taxonomy" id="420953"/>
    <lineage>
        <taxon>Bacteria</taxon>
        <taxon>Pseudomonadati</taxon>
        <taxon>Pseudomonadota</taxon>
        <taxon>Betaproteobacteria</taxon>
        <taxon>Burkholderiales</taxon>
        <taxon>Burkholderiaceae</taxon>
        <taxon>Paraburkholderia</taxon>
    </lineage>
</organism>
<keyword evidence="2" id="KW-1185">Reference proteome</keyword>
<dbReference type="EMBL" id="FOQU01000012">
    <property type="protein sequence ID" value="SFJ84783.1"/>
    <property type="molecule type" value="Genomic_DNA"/>
</dbReference>
<dbReference type="AlphaFoldDB" id="A0A1I3UPU0"/>
<sequence>MTHEPIRCGDWRSRGTALFAGQFLVRPRARSDESFLGYRLRVADVNGLSNPNWLECVEKTLPKTHGIARWCPYCLAVADRYWREEWYAGWPACLTHRSWLTSTCCSCRRTLRWKQVRFALCTCGAPLCNVKVDDFSPEILRLIGEQADSNTDLLSVAERWNLARFIGALARFGLQGKPLKKASRQSENIEQFLVTTGASLIADRPACFDLLDRLRAPPVGVSNVPLLPEVFPHLLTMLRKRLDEAERCWMLNLLDAYVTDSSRNVSSVLWERKGVAGRAGWEPGGRQKTRNPAIATVLAQTGVIVPVRRTRAGRQKFVISRTDLQSLQKAQRSLVTLKTAARYAGMSSRRIEALAKAGLITSTSTRIDKRSIDHLLDSIVGACARDAPALDDPVSVADALRLYVPVEASAVFFDRLVNGNVRLVPTRIKMPMLRQIFVDRCDVAASIRVAVESGSPLSIVEAARRLGIKQEVMYHLVNIGLVKTRTGKLRRRAARVIEADDLLKFTEQFAPLLTMAKAAGVSPRQAPEWARQSGVGLITGPSVDGGRQYWIRRPAGVDISRGVIPARVKD</sequence>
<evidence type="ECO:0008006" key="3">
    <source>
        <dbReference type="Google" id="ProtNLM"/>
    </source>
</evidence>
<dbReference type="Proteomes" id="UP000199548">
    <property type="component" value="Unassembled WGS sequence"/>
</dbReference>
<protein>
    <recommendedName>
        <fullName evidence="3">TniQ protein</fullName>
    </recommendedName>
</protein>
<dbReference type="STRING" id="420953.SAMN05192543_11214"/>
<evidence type="ECO:0000313" key="2">
    <source>
        <dbReference type="Proteomes" id="UP000199548"/>
    </source>
</evidence>
<gene>
    <name evidence="1" type="ORF">SAMN05192543_11214</name>
</gene>
<reference evidence="1 2" key="1">
    <citation type="submission" date="2016-10" db="EMBL/GenBank/DDBJ databases">
        <authorList>
            <person name="de Groot N.N."/>
        </authorList>
    </citation>
    <scope>NUCLEOTIDE SEQUENCE [LARGE SCALE GENOMIC DNA]</scope>
    <source>
        <strain evidence="1 2">LMG 23650</strain>
    </source>
</reference>
<proteinExistence type="predicted"/>
<evidence type="ECO:0000313" key="1">
    <source>
        <dbReference type="EMBL" id="SFJ84783.1"/>
    </source>
</evidence>
<name>A0A1I3UPU0_9BURK</name>